<dbReference type="InterPro" id="IPR011024">
    <property type="entry name" value="G_crystallin-like"/>
</dbReference>
<protein>
    <submittedName>
        <fullName evidence="2">Golgi-associated plant pathogenesis-related protein 1</fullName>
    </submittedName>
</protein>
<dbReference type="PRINTS" id="PR00837">
    <property type="entry name" value="V5TPXLIKE"/>
</dbReference>
<dbReference type="STRING" id="48709.A0A1D2MZB3"/>
<dbReference type="SUPFAM" id="SSF49695">
    <property type="entry name" value="gamma-Crystallin-like"/>
    <property type="match status" value="1"/>
</dbReference>
<dbReference type="EMBL" id="LJIJ01000363">
    <property type="protein sequence ID" value="ODM98328.1"/>
    <property type="molecule type" value="Genomic_DNA"/>
</dbReference>
<evidence type="ECO:0000259" key="1">
    <source>
        <dbReference type="SMART" id="SM00198"/>
    </source>
</evidence>
<dbReference type="InterPro" id="IPR001283">
    <property type="entry name" value="CRISP-related"/>
</dbReference>
<dbReference type="OMA" id="GWISHEK"/>
<organism evidence="2 3">
    <name type="scientific">Orchesella cincta</name>
    <name type="common">Springtail</name>
    <name type="synonym">Podura cincta</name>
    <dbReference type="NCBI Taxonomy" id="48709"/>
    <lineage>
        <taxon>Eukaryota</taxon>
        <taxon>Metazoa</taxon>
        <taxon>Ecdysozoa</taxon>
        <taxon>Arthropoda</taxon>
        <taxon>Hexapoda</taxon>
        <taxon>Collembola</taxon>
        <taxon>Entomobryomorpha</taxon>
        <taxon>Entomobryoidea</taxon>
        <taxon>Orchesellidae</taxon>
        <taxon>Orchesellinae</taxon>
        <taxon>Orchesella</taxon>
    </lineage>
</organism>
<dbReference type="InterPro" id="IPR035940">
    <property type="entry name" value="CAP_sf"/>
</dbReference>
<feature type="domain" description="SCP" evidence="1">
    <location>
        <begin position="90"/>
        <end position="223"/>
    </location>
</feature>
<keyword evidence="3" id="KW-1185">Reference proteome</keyword>
<comment type="caution">
    <text evidence="2">The sequence shown here is derived from an EMBL/GenBank/DDBJ whole genome shotgun (WGS) entry which is preliminary data.</text>
</comment>
<dbReference type="GO" id="GO:0005576">
    <property type="term" value="C:extracellular region"/>
    <property type="evidence" value="ECO:0007669"/>
    <property type="project" value="InterPro"/>
</dbReference>
<sequence length="233" mass="25732">MRASITFTQHGSGCSSLVEHSWNDRASSVNTHGSCILAWEHSDCSGTSHRISPSSHHHNHLSALGFNDEISSFQLCPQGGGSSLSDELSGVQRVAVDEHNKYRRRHGSPDIRGDDQELHRVAQHFADHLARNNLFDHSGNSKYGENLGAGGGPTKEEAVRSVIERWYDEEKTYDYNNPGSSGGHFTAVVWKATTHVGIGVAWNPRANWYVVVANYKPPGNFGGQYRENVLRPQ</sequence>
<dbReference type="PANTHER" id="PTHR10334">
    <property type="entry name" value="CYSTEINE-RICH SECRETORY PROTEIN-RELATED"/>
    <property type="match status" value="1"/>
</dbReference>
<dbReference type="Gene3D" id="2.60.20.10">
    <property type="entry name" value="Crystallins"/>
    <property type="match status" value="1"/>
</dbReference>
<proteinExistence type="predicted"/>
<dbReference type="Pfam" id="PF00188">
    <property type="entry name" value="CAP"/>
    <property type="match status" value="1"/>
</dbReference>
<accession>A0A1D2MZB3</accession>
<dbReference type="Proteomes" id="UP000094527">
    <property type="component" value="Unassembled WGS sequence"/>
</dbReference>
<evidence type="ECO:0000313" key="3">
    <source>
        <dbReference type="Proteomes" id="UP000094527"/>
    </source>
</evidence>
<dbReference type="SMART" id="SM00198">
    <property type="entry name" value="SCP"/>
    <property type="match status" value="1"/>
</dbReference>
<name>A0A1D2MZB3_ORCCI</name>
<dbReference type="InterPro" id="IPR014044">
    <property type="entry name" value="CAP_dom"/>
</dbReference>
<reference evidence="2 3" key="1">
    <citation type="journal article" date="2016" name="Genome Biol. Evol.">
        <title>Gene Family Evolution Reflects Adaptation to Soil Environmental Stressors in the Genome of the Collembolan Orchesella cincta.</title>
        <authorList>
            <person name="Faddeeva-Vakhrusheva A."/>
            <person name="Derks M.F."/>
            <person name="Anvar S.Y."/>
            <person name="Agamennone V."/>
            <person name="Suring W."/>
            <person name="Smit S."/>
            <person name="van Straalen N.M."/>
            <person name="Roelofs D."/>
        </authorList>
    </citation>
    <scope>NUCLEOTIDE SEQUENCE [LARGE SCALE GENOMIC DNA]</scope>
    <source>
        <tissue evidence="2">Mixed pool</tissue>
    </source>
</reference>
<dbReference type="AlphaFoldDB" id="A0A1D2MZB3"/>
<dbReference type="InterPro" id="IPR018244">
    <property type="entry name" value="Allrgn_V5/Tpx1_CS"/>
</dbReference>
<evidence type="ECO:0000313" key="2">
    <source>
        <dbReference type="EMBL" id="ODM98328.1"/>
    </source>
</evidence>
<dbReference type="PROSITE" id="PS01009">
    <property type="entry name" value="CRISP_1"/>
    <property type="match status" value="1"/>
</dbReference>
<dbReference type="InterPro" id="IPR034113">
    <property type="entry name" value="SCP_GAPR1-like"/>
</dbReference>
<dbReference type="SUPFAM" id="SSF55797">
    <property type="entry name" value="PR-1-like"/>
    <property type="match status" value="1"/>
</dbReference>
<gene>
    <name evidence="2" type="ORF">Ocin01_08348</name>
</gene>
<dbReference type="FunFam" id="3.40.33.10:FF:000010">
    <property type="entry name" value="Predicted protein"/>
    <property type="match status" value="1"/>
</dbReference>
<dbReference type="OrthoDB" id="337038at2759"/>
<dbReference type="CDD" id="cd05382">
    <property type="entry name" value="CAP_GAPR1-like"/>
    <property type="match status" value="1"/>
</dbReference>
<dbReference type="Gene3D" id="3.40.33.10">
    <property type="entry name" value="CAP"/>
    <property type="match status" value="1"/>
</dbReference>